<comment type="pathway">
    <text evidence="9">Amino-acid biosynthesis; L-methionine biosynthesis via de novo pathway; L-homoserine from L-aspartate: step 1/3.</text>
</comment>
<dbReference type="InterPro" id="IPR036393">
    <property type="entry name" value="AceGlu_kinase-like_sf"/>
</dbReference>
<keyword evidence="2 8" id="KW-0808">Transferase</keyword>
<dbReference type="PANTHER" id="PTHR43070:SF3">
    <property type="entry name" value="HOMOSERINE DEHYDROGENASE"/>
    <property type="match status" value="1"/>
</dbReference>
<dbReference type="CDD" id="cd04243">
    <property type="entry name" value="AAK_AK-HSDH-like"/>
    <property type="match status" value="1"/>
</dbReference>
<dbReference type="InterPro" id="IPR001048">
    <property type="entry name" value="Asp/Glu/Uridylate_kinase"/>
</dbReference>
<dbReference type="Gene3D" id="3.40.1160.10">
    <property type="entry name" value="Acetylglutamate kinase-like"/>
    <property type="match status" value="1"/>
</dbReference>
<dbReference type="GO" id="GO:0004072">
    <property type="term" value="F:aspartate kinase activity"/>
    <property type="evidence" value="ECO:0007669"/>
    <property type="project" value="UniProtKB-EC"/>
</dbReference>
<evidence type="ECO:0000256" key="6">
    <source>
        <dbReference type="ARBA" id="ARBA00022857"/>
    </source>
</evidence>
<evidence type="ECO:0000256" key="8">
    <source>
        <dbReference type="RuleBase" id="RU003448"/>
    </source>
</evidence>
<comment type="catalytic activity">
    <reaction evidence="7 8">
        <text>L-aspartate + ATP = 4-phospho-L-aspartate + ADP</text>
        <dbReference type="Rhea" id="RHEA:23776"/>
        <dbReference type="ChEBI" id="CHEBI:29991"/>
        <dbReference type="ChEBI" id="CHEBI:30616"/>
        <dbReference type="ChEBI" id="CHEBI:57535"/>
        <dbReference type="ChEBI" id="CHEBI:456216"/>
        <dbReference type="EC" id="2.7.2.4"/>
    </reaction>
</comment>
<dbReference type="PROSITE" id="PS51671">
    <property type="entry name" value="ACT"/>
    <property type="match status" value="1"/>
</dbReference>
<keyword evidence="3" id="KW-0547">Nucleotide-binding</keyword>
<feature type="domain" description="ACT" evidence="10">
    <location>
        <begin position="424"/>
        <end position="492"/>
    </location>
</feature>
<dbReference type="PANTHER" id="PTHR43070">
    <property type="match status" value="1"/>
</dbReference>
<gene>
    <name evidence="11" type="ORF">H7U12_11380</name>
</gene>
<dbReference type="SUPFAM" id="SSF55021">
    <property type="entry name" value="ACT-like"/>
    <property type="match status" value="2"/>
</dbReference>
<comment type="pathway">
    <text evidence="1 9">Amino-acid biosynthesis; L-lysine biosynthesis via DAP pathway; (S)-tetrahydrodipicolinate from L-aspartate: step 1/4.</text>
</comment>
<evidence type="ECO:0000313" key="12">
    <source>
        <dbReference type="Proteomes" id="UP000659698"/>
    </source>
</evidence>
<evidence type="ECO:0000256" key="4">
    <source>
        <dbReference type="ARBA" id="ARBA00022777"/>
    </source>
</evidence>
<sequence length="495" mass="53635">MAKSYLAFSAYGQNPSYYLSFPLTPEPMLVLKFGGTSVANADAIRQLISILLEKKQPRMLVVVSAMSKVTDTLISLYQKAAAHDVTYLDLLTQLETKHMEAIEQLVPMSQQIDIKGRIKMIFRELEDVCRGVYLLDELSDGTKARVMAYGERLSSEIVSVAFQHHQLPNTLVDSRDYIQTDNNYLNAKVNLKATYALMQENLPQANLIVAPGFISRSADGKTTVLGRGGSDYTASLYAAALQADLLEIWSDVDGMYTTDPRKAAAAYSIEELSYEEAMELAYFGAKVLYPPTIAPLVAAKIPLVLKNTFNPGHKGTLISANPAPSPQNVKGISCIDHIAVLTVSGSGMVGVPGVAMRLFKAVAVECINIYFITQSSSEQSITIGLAEVDGEKAVQAISQEFAEDINQQLLNPVSLETPMSIVAIVGNGMIQQPGIAGKAFSLLGDHRINIRAIAQGATERIISVVLNTNDAHRAVNLLHDHFFVTVPESSAAPVA</sequence>
<dbReference type="InterPro" id="IPR001341">
    <property type="entry name" value="Asp_kinase"/>
</dbReference>
<dbReference type="InterPro" id="IPR045865">
    <property type="entry name" value="ACT-like_dom_sf"/>
</dbReference>
<comment type="caution">
    <text evidence="11">The sequence shown here is derived from an EMBL/GenBank/DDBJ whole genome shotgun (WGS) entry which is preliminary data.</text>
</comment>
<dbReference type="InterPro" id="IPR018042">
    <property type="entry name" value="Aspartate_kinase_CS"/>
</dbReference>
<dbReference type="PIRSF" id="PIRSF000726">
    <property type="entry name" value="Asp_kin"/>
    <property type="match status" value="1"/>
</dbReference>
<reference evidence="11 12" key="1">
    <citation type="journal article" date="2019" name="Int. J. Syst. Evol. Microbiol.">
        <title>Rufibacter sediminis sp. nov., isolated from freshwater lake sediment.</title>
        <authorList>
            <person name="Qu J.H."/>
            <person name="Zhang L.J."/>
            <person name="Fu Y.H."/>
            <person name="Li H.F."/>
        </authorList>
    </citation>
    <scope>NUCLEOTIDE SEQUENCE [LARGE SCALE GENOMIC DNA]</scope>
    <source>
        <strain evidence="11 12">H-1</strain>
    </source>
</reference>
<dbReference type="InterPro" id="IPR011147">
    <property type="entry name" value="Bifunc_Aspkin/hSer_DH"/>
</dbReference>
<dbReference type="Proteomes" id="UP000659698">
    <property type="component" value="Unassembled WGS sequence"/>
</dbReference>
<protein>
    <recommendedName>
        <fullName evidence="8">Aspartokinase</fullName>
        <ecNumber evidence="8">2.7.2.4</ecNumber>
    </recommendedName>
</protein>
<evidence type="ECO:0000313" key="11">
    <source>
        <dbReference type="EMBL" id="MBC3540283.1"/>
    </source>
</evidence>
<dbReference type="InterPro" id="IPR054352">
    <property type="entry name" value="ACT_Aspartokinase"/>
</dbReference>
<name>A0ABR6VSW4_9BACT</name>
<dbReference type="Gene3D" id="1.20.120.1320">
    <property type="entry name" value="Aspartokinase, catalytic domain"/>
    <property type="match status" value="1"/>
</dbReference>
<dbReference type="Pfam" id="PF22468">
    <property type="entry name" value="ACT_9"/>
    <property type="match status" value="2"/>
</dbReference>
<dbReference type="Gene3D" id="3.30.2130.10">
    <property type="entry name" value="VC0802-like"/>
    <property type="match status" value="1"/>
</dbReference>
<keyword evidence="9" id="KW-0028">Amino-acid biosynthesis</keyword>
<evidence type="ECO:0000256" key="1">
    <source>
        <dbReference type="ARBA" id="ARBA00004766"/>
    </source>
</evidence>
<comment type="pathway">
    <text evidence="9">Amino-acid biosynthesis; L-threonine biosynthesis; L-threonine from L-aspartate: step 1/5.</text>
</comment>
<dbReference type="EC" id="2.7.2.4" evidence="8"/>
<dbReference type="EMBL" id="JACOAF010000026">
    <property type="protein sequence ID" value="MBC3540283.1"/>
    <property type="molecule type" value="Genomic_DNA"/>
</dbReference>
<keyword evidence="6" id="KW-0521">NADP</keyword>
<keyword evidence="5" id="KW-0067">ATP-binding</keyword>
<evidence type="ECO:0000256" key="7">
    <source>
        <dbReference type="ARBA" id="ARBA00047872"/>
    </source>
</evidence>
<dbReference type="PROSITE" id="PS00324">
    <property type="entry name" value="ASPARTOKINASE"/>
    <property type="match status" value="1"/>
</dbReference>
<accession>A0ABR6VSW4</accession>
<proteinExistence type="inferred from homology"/>
<keyword evidence="4 8" id="KW-0418">Kinase</keyword>
<comment type="similarity">
    <text evidence="8">Belongs to the aspartokinase family.</text>
</comment>
<dbReference type="InterPro" id="IPR002912">
    <property type="entry name" value="ACT_dom"/>
</dbReference>
<dbReference type="NCBIfam" id="TIGR00657">
    <property type="entry name" value="asp_kinases"/>
    <property type="match status" value="1"/>
</dbReference>
<dbReference type="InterPro" id="IPR042199">
    <property type="entry name" value="AsparK_Bifunc_asparK/hSer_DH"/>
</dbReference>
<dbReference type="Pfam" id="PF00696">
    <property type="entry name" value="AA_kinase"/>
    <property type="match status" value="1"/>
</dbReference>
<dbReference type="CDD" id="cd04921">
    <property type="entry name" value="ACT_AKi-HSDH-ThrA-like_1"/>
    <property type="match status" value="1"/>
</dbReference>
<organism evidence="11 12">
    <name type="scientific">Rufibacter sediminis</name>
    <dbReference type="NCBI Taxonomy" id="2762756"/>
    <lineage>
        <taxon>Bacteria</taxon>
        <taxon>Pseudomonadati</taxon>
        <taxon>Bacteroidota</taxon>
        <taxon>Cytophagia</taxon>
        <taxon>Cytophagales</taxon>
        <taxon>Hymenobacteraceae</taxon>
        <taxon>Rufibacter</taxon>
    </lineage>
</organism>
<dbReference type="RefSeq" id="WP_186637663.1">
    <property type="nucleotide sequence ID" value="NZ_JACOAF010000026.1"/>
</dbReference>
<dbReference type="SUPFAM" id="SSF53633">
    <property type="entry name" value="Carbamate kinase-like"/>
    <property type="match status" value="1"/>
</dbReference>
<evidence type="ECO:0000256" key="9">
    <source>
        <dbReference type="RuleBase" id="RU004249"/>
    </source>
</evidence>
<evidence type="ECO:0000256" key="3">
    <source>
        <dbReference type="ARBA" id="ARBA00022741"/>
    </source>
</evidence>
<evidence type="ECO:0000259" key="10">
    <source>
        <dbReference type="PROSITE" id="PS51671"/>
    </source>
</evidence>
<evidence type="ECO:0000256" key="2">
    <source>
        <dbReference type="ARBA" id="ARBA00022679"/>
    </source>
</evidence>
<evidence type="ECO:0000256" key="5">
    <source>
        <dbReference type="ARBA" id="ARBA00022840"/>
    </source>
</evidence>
<dbReference type="InterPro" id="IPR005260">
    <property type="entry name" value="Asp_kin_monofn"/>
</dbReference>
<keyword evidence="12" id="KW-1185">Reference proteome</keyword>